<dbReference type="KEGG" id="hpel:HZS54_25270"/>
<dbReference type="OrthoDB" id="205616at2157"/>
<dbReference type="EMBL" id="CP058909">
    <property type="protein sequence ID" value="QLH84752.1"/>
    <property type="molecule type" value="Genomic_DNA"/>
</dbReference>
<dbReference type="GeneID" id="56085977"/>
<evidence type="ECO:0000313" key="3">
    <source>
        <dbReference type="Proteomes" id="UP000509346"/>
    </source>
</evidence>
<dbReference type="InterPro" id="IPR040624">
    <property type="entry name" value="HalOD1"/>
</dbReference>
<feature type="domain" description="Halobacterial output" evidence="1">
    <location>
        <begin position="14"/>
        <end position="79"/>
    </location>
</feature>
<dbReference type="Proteomes" id="UP000509346">
    <property type="component" value="Chromosome"/>
</dbReference>
<gene>
    <name evidence="2" type="ORF">HZS54_25270</name>
</gene>
<sequence length="87" mass="9441">MIRQERSGTPSNGDDRLTTKVVRAVAADVGADPTDLPPLWTALDPDALDRLVDSGGESLTVTFEYRGRLVTVGSDREVRLGERDDAE</sequence>
<evidence type="ECO:0000313" key="2">
    <source>
        <dbReference type="EMBL" id="QLH84752.1"/>
    </source>
</evidence>
<keyword evidence="3" id="KW-1185">Reference proteome</keyword>
<protein>
    <recommendedName>
        <fullName evidence="1">Halobacterial output domain-containing protein</fullName>
    </recommendedName>
</protein>
<dbReference type="Pfam" id="PF18545">
    <property type="entry name" value="HalOD1"/>
    <property type="match status" value="1"/>
</dbReference>
<dbReference type="RefSeq" id="WP_179919830.1">
    <property type="nucleotide sequence ID" value="NZ_CP058909.1"/>
</dbReference>
<evidence type="ECO:0000259" key="1">
    <source>
        <dbReference type="Pfam" id="PF18545"/>
    </source>
</evidence>
<dbReference type="AlphaFoldDB" id="A0A7D5TWD8"/>
<accession>A0A7D5TWD8</accession>
<proteinExistence type="predicted"/>
<name>A0A7D5TWD8_9EURY</name>
<reference evidence="2 3" key="1">
    <citation type="submission" date="2020-07" db="EMBL/GenBank/DDBJ databases">
        <title>Halosimplex litoreum sp. nov. and Halosimplex rubrum sp. nov., isolated from different salt environments.</title>
        <authorList>
            <person name="Cui H."/>
        </authorList>
    </citation>
    <scope>NUCLEOTIDE SEQUENCE [LARGE SCALE GENOMIC DNA]</scope>
    <source>
        <strain evidence="2 3">R2</strain>
    </source>
</reference>
<organism evidence="2 3">
    <name type="scientific">Halosimplex pelagicum</name>
    <dbReference type="NCBI Taxonomy" id="869886"/>
    <lineage>
        <taxon>Archaea</taxon>
        <taxon>Methanobacteriati</taxon>
        <taxon>Methanobacteriota</taxon>
        <taxon>Stenosarchaea group</taxon>
        <taxon>Halobacteria</taxon>
        <taxon>Halobacteriales</taxon>
        <taxon>Haloarculaceae</taxon>
        <taxon>Halosimplex</taxon>
    </lineage>
</organism>